<dbReference type="EMBL" id="ML738799">
    <property type="protein sequence ID" value="KAE8155818.1"/>
    <property type="molecule type" value="Genomic_DNA"/>
</dbReference>
<name>A0A5N6UB68_ASPTM</name>
<feature type="transmembrane region" description="Helical" evidence="1">
    <location>
        <begin position="72"/>
        <end position="92"/>
    </location>
</feature>
<keyword evidence="1" id="KW-1133">Transmembrane helix</keyword>
<protein>
    <recommendedName>
        <fullName evidence="5">Major facilitator superfamily domain-containing protein</fullName>
    </recommendedName>
</protein>
<keyword evidence="1" id="KW-0812">Transmembrane</keyword>
<keyword evidence="1" id="KW-0472">Membrane</keyword>
<evidence type="ECO:0000313" key="3">
    <source>
        <dbReference type="EMBL" id="KAE8155818.1"/>
    </source>
</evidence>
<evidence type="ECO:0000313" key="4">
    <source>
        <dbReference type="Proteomes" id="UP000326950"/>
    </source>
</evidence>
<dbReference type="AlphaFoldDB" id="A0A5N6UB68"/>
<sequence>MRFIVLCMVIMINVLFAHSASASKGYQYRVVIDQGHQQDKYLTLTSVGTLTGPLIAKTLAVNAGGDYLPAQIWAGTSLLVGTAALIAARVLASG</sequence>
<organism evidence="3 4">
    <name type="scientific">Aspergillus tamarii</name>
    <dbReference type="NCBI Taxonomy" id="41984"/>
    <lineage>
        <taxon>Eukaryota</taxon>
        <taxon>Fungi</taxon>
        <taxon>Dikarya</taxon>
        <taxon>Ascomycota</taxon>
        <taxon>Pezizomycotina</taxon>
        <taxon>Eurotiomycetes</taxon>
        <taxon>Eurotiomycetidae</taxon>
        <taxon>Eurotiales</taxon>
        <taxon>Aspergillaceae</taxon>
        <taxon>Aspergillus</taxon>
        <taxon>Aspergillus subgen. Circumdati</taxon>
    </lineage>
</organism>
<proteinExistence type="predicted"/>
<evidence type="ECO:0000256" key="1">
    <source>
        <dbReference type="SAM" id="Phobius"/>
    </source>
</evidence>
<feature type="chain" id="PRO_5024827104" description="Major facilitator superfamily domain-containing protein" evidence="2">
    <location>
        <begin position="23"/>
        <end position="94"/>
    </location>
</feature>
<keyword evidence="2" id="KW-0732">Signal</keyword>
<evidence type="ECO:0008006" key="5">
    <source>
        <dbReference type="Google" id="ProtNLM"/>
    </source>
</evidence>
<reference evidence="3 4" key="1">
    <citation type="submission" date="2019-04" db="EMBL/GenBank/DDBJ databases">
        <title>Friends and foes A comparative genomics study of 23 Aspergillus species from section Flavi.</title>
        <authorList>
            <consortium name="DOE Joint Genome Institute"/>
            <person name="Kjaerbolling I."/>
            <person name="Vesth T."/>
            <person name="Frisvad J.C."/>
            <person name="Nybo J.L."/>
            <person name="Theobald S."/>
            <person name="Kildgaard S."/>
            <person name="Isbrandt T."/>
            <person name="Kuo A."/>
            <person name="Sato A."/>
            <person name="Lyhne E.K."/>
            <person name="Kogle M.E."/>
            <person name="Wiebenga A."/>
            <person name="Kun R.S."/>
            <person name="Lubbers R.J."/>
            <person name="Makela M.R."/>
            <person name="Barry K."/>
            <person name="Chovatia M."/>
            <person name="Clum A."/>
            <person name="Daum C."/>
            <person name="Haridas S."/>
            <person name="He G."/>
            <person name="LaButti K."/>
            <person name="Lipzen A."/>
            <person name="Mondo S."/>
            <person name="Riley R."/>
            <person name="Salamov A."/>
            <person name="Simmons B.A."/>
            <person name="Magnuson J.K."/>
            <person name="Henrissat B."/>
            <person name="Mortensen U.H."/>
            <person name="Larsen T.O."/>
            <person name="Devries R.P."/>
            <person name="Grigoriev I.V."/>
            <person name="Machida M."/>
            <person name="Baker S.E."/>
            <person name="Andersen M.R."/>
        </authorList>
    </citation>
    <scope>NUCLEOTIDE SEQUENCE [LARGE SCALE GENOMIC DNA]</scope>
    <source>
        <strain evidence="3 4">CBS 117626</strain>
    </source>
</reference>
<dbReference type="OrthoDB" id="6499973at2759"/>
<keyword evidence="4" id="KW-1185">Reference proteome</keyword>
<gene>
    <name evidence="3" type="ORF">BDV40DRAFT_282822</name>
</gene>
<accession>A0A5N6UB68</accession>
<evidence type="ECO:0000256" key="2">
    <source>
        <dbReference type="SAM" id="SignalP"/>
    </source>
</evidence>
<dbReference type="Proteomes" id="UP000326950">
    <property type="component" value="Unassembled WGS sequence"/>
</dbReference>
<feature type="signal peptide" evidence="2">
    <location>
        <begin position="1"/>
        <end position="22"/>
    </location>
</feature>